<keyword evidence="7" id="KW-0418">Kinase</keyword>
<protein>
    <submittedName>
        <fullName evidence="7">TK/HMTK protein kinase</fullName>
    </submittedName>
</protein>
<dbReference type="SUPFAM" id="SSF56112">
    <property type="entry name" value="Protein kinase-like (PK-like)"/>
    <property type="match status" value="1"/>
</dbReference>
<feature type="domain" description="PID" evidence="5">
    <location>
        <begin position="20"/>
        <end position="132"/>
    </location>
</feature>
<dbReference type="STRING" id="946362.F2UE62"/>
<dbReference type="KEGG" id="sre:PTSG_07140"/>
<dbReference type="SUPFAM" id="SSF50729">
    <property type="entry name" value="PH domain-like"/>
    <property type="match status" value="2"/>
</dbReference>
<dbReference type="PANTHER" id="PTHR24416:SF600">
    <property type="entry name" value="PDGF- AND VEGF-RECEPTOR RELATED, ISOFORM J"/>
    <property type="match status" value="1"/>
</dbReference>
<dbReference type="GO" id="GO:0004714">
    <property type="term" value="F:transmembrane receptor protein tyrosine kinase activity"/>
    <property type="evidence" value="ECO:0007669"/>
    <property type="project" value="UniProtKB-EC"/>
</dbReference>
<keyword evidence="8" id="KW-1185">Reference proteome</keyword>
<dbReference type="InParanoid" id="F2UE62"/>
<dbReference type="Gene3D" id="2.30.29.30">
    <property type="entry name" value="Pleckstrin-homology domain (PH domain)/Phosphotyrosine-binding domain (PTB)"/>
    <property type="match status" value="2"/>
</dbReference>
<dbReference type="CDD" id="cd13161">
    <property type="entry name" value="PTB_TK_HMTK"/>
    <property type="match status" value="1"/>
</dbReference>
<dbReference type="PROSITE" id="PS00107">
    <property type="entry name" value="PROTEIN_KINASE_ATP"/>
    <property type="match status" value="1"/>
</dbReference>
<keyword evidence="3" id="KW-0067">ATP-binding</keyword>
<feature type="domain" description="Protein kinase" evidence="6">
    <location>
        <begin position="377"/>
        <end position="589"/>
    </location>
</feature>
<dbReference type="GO" id="GO:0007169">
    <property type="term" value="P:cell surface receptor protein tyrosine kinase signaling pathway"/>
    <property type="evidence" value="ECO:0007669"/>
    <property type="project" value="TreeGrafter"/>
</dbReference>
<dbReference type="AlphaFoldDB" id="F2UE62"/>
<accession>F2UE62</accession>
<dbReference type="OMA" id="KQVHRVD"/>
<dbReference type="PROSITE" id="PS01179">
    <property type="entry name" value="PID"/>
    <property type="match status" value="1"/>
</dbReference>
<dbReference type="InterPro" id="IPR011009">
    <property type="entry name" value="Kinase-like_dom_sf"/>
</dbReference>
<evidence type="ECO:0000259" key="6">
    <source>
        <dbReference type="PROSITE" id="PS50011"/>
    </source>
</evidence>
<dbReference type="InterPro" id="IPR017441">
    <property type="entry name" value="Protein_kinase_ATP_BS"/>
</dbReference>
<comment type="catalytic activity">
    <reaction evidence="2">
        <text>L-tyrosyl-[protein] + ATP = O-phospho-L-tyrosyl-[protein] + ADP + H(+)</text>
        <dbReference type="Rhea" id="RHEA:10596"/>
        <dbReference type="Rhea" id="RHEA-COMP:10136"/>
        <dbReference type="Rhea" id="RHEA-COMP:20101"/>
        <dbReference type="ChEBI" id="CHEBI:15378"/>
        <dbReference type="ChEBI" id="CHEBI:30616"/>
        <dbReference type="ChEBI" id="CHEBI:46858"/>
        <dbReference type="ChEBI" id="CHEBI:61978"/>
        <dbReference type="ChEBI" id="CHEBI:456216"/>
        <dbReference type="EC" id="2.7.10.1"/>
    </reaction>
</comment>
<evidence type="ECO:0000256" key="1">
    <source>
        <dbReference type="ARBA" id="ARBA00004167"/>
    </source>
</evidence>
<dbReference type="PANTHER" id="PTHR24416">
    <property type="entry name" value="TYROSINE-PROTEIN KINASE RECEPTOR"/>
    <property type="match status" value="1"/>
</dbReference>
<reference evidence="7" key="1">
    <citation type="submission" date="2009-08" db="EMBL/GenBank/DDBJ databases">
        <title>Annotation of Salpingoeca rosetta.</title>
        <authorList>
            <consortium name="The Broad Institute Genome Sequencing Platform"/>
            <person name="Russ C."/>
            <person name="Cuomo C."/>
            <person name="Burger G."/>
            <person name="Gray M.W."/>
            <person name="Holland P.W.H."/>
            <person name="King N."/>
            <person name="Lang F.B.F."/>
            <person name="Roger A.J."/>
            <person name="Ruiz-Trillo I."/>
            <person name="Young S.K."/>
            <person name="Zeng Q."/>
            <person name="Gargeya S."/>
            <person name="Alvarado L."/>
            <person name="Berlin A."/>
            <person name="Chapman S.B."/>
            <person name="Chen Z."/>
            <person name="Freedman E."/>
            <person name="Gellesch M."/>
            <person name="Goldberg J."/>
            <person name="Griggs A."/>
            <person name="Gujja S."/>
            <person name="Heilman E."/>
            <person name="Heiman D."/>
            <person name="Howarth C."/>
            <person name="Mehta T."/>
            <person name="Neiman D."/>
            <person name="Pearson M."/>
            <person name="Roberts A."/>
            <person name="Saif S."/>
            <person name="Shea T."/>
            <person name="Shenoy N."/>
            <person name="Sisk P."/>
            <person name="Stolte C."/>
            <person name="Sykes S."/>
            <person name="White J."/>
            <person name="Yandava C."/>
            <person name="Haas B."/>
            <person name="Nusbaum C."/>
            <person name="Birren B."/>
        </authorList>
    </citation>
    <scope>NUCLEOTIDE SEQUENCE [LARGE SCALE GENOMIC DNA]</scope>
    <source>
        <strain evidence="7">ATCC 50818</strain>
    </source>
</reference>
<evidence type="ECO:0000256" key="2">
    <source>
        <dbReference type="ARBA" id="ARBA00051243"/>
    </source>
</evidence>
<dbReference type="Gene3D" id="1.10.510.10">
    <property type="entry name" value="Transferase(Phosphotransferase) domain 1"/>
    <property type="match status" value="1"/>
</dbReference>
<dbReference type="PROSITE" id="PS00109">
    <property type="entry name" value="PROTEIN_KINASE_TYR"/>
    <property type="match status" value="1"/>
</dbReference>
<dbReference type="PROSITE" id="PS50011">
    <property type="entry name" value="PROTEIN_KINASE_DOM"/>
    <property type="match status" value="1"/>
</dbReference>
<dbReference type="InterPro" id="IPR006020">
    <property type="entry name" value="PTB/PI_dom"/>
</dbReference>
<dbReference type="GO" id="GO:0005886">
    <property type="term" value="C:plasma membrane"/>
    <property type="evidence" value="ECO:0007669"/>
    <property type="project" value="TreeGrafter"/>
</dbReference>
<evidence type="ECO:0000256" key="4">
    <source>
        <dbReference type="SAM" id="MobiDB-lite"/>
    </source>
</evidence>
<proteinExistence type="predicted"/>
<dbReference type="InterPro" id="IPR000719">
    <property type="entry name" value="Prot_kinase_dom"/>
</dbReference>
<gene>
    <name evidence="7" type="ORF">PTSG_07140</name>
</gene>
<keyword evidence="3" id="KW-0547">Nucleotide-binding</keyword>
<dbReference type="InterPro" id="IPR001245">
    <property type="entry name" value="Ser-Thr/Tyr_kinase_cat_dom"/>
</dbReference>
<dbReference type="SMART" id="SM00462">
    <property type="entry name" value="PTB"/>
    <property type="match status" value="2"/>
</dbReference>
<dbReference type="InterPro" id="IPR008266">
    <property type="entry name" value="Tyr_kinase_AS"/>
</dbReference>
<evidence type="ECO:0000256" key="3">
    <source>
        <dbReference type="PROSITE-ProRule" id="PRU10141"/>
    </source>
</evidence>
<dbReference type="RefSeq" id="XP_004992557.1">
    <property type="nucleotide sequence ID" value="XM_004992500.1"/>
</dbReference>
<organism evidence="8">
    <name type="scientific">Salpingoeca rosetta (strain ATCC 50818 / BSB-021)</name>
    <dbReference type="NCBI Taxonomy" id="946362"/>
    <lineage>
        <taxon>Eukaryota</taxon>
        <taxon>Choanoflagellata</taxon>
        <taxon>Craspedida</taxon>
        <taxon>Salpingoecidae</taxon>
        <taxon>Salpingoeca</taxon>
    </lineage>
</organism>
<dbReference type="CDD" id="cd00192">
    <property type="entry name" value="PTKc"/>
    <property type="match status" value="1"/>
</dbReference>
<comment type="subcellular location">
    <subcellularLocation>
        <location evidence="1">Membrane</location>
        <topology evidence="1">Single-pass membrane protein</topology>
    </subcellularLocation>
</comment>
<dbReference type="InterPro" id="IPR050122">
    <property type="entry name" value="RTK"/>
</dbReference>
<feature type="binding site" evidence="3">
    <location>
        <position position="415"/>
    </location>
    <ligand>
        <name>ATP</name>
        <dbReference type="ChEBI" id="CHEBI:30616"/>
    </ligand>
</feature>
<dbReference type="GeneID" id="16073126"/>
<name>F2UE62_SALR5</name>
<evidence type="ECO:0000313" key="7">
    <source>
        <dbReference type="EMBL" id="EGD74912.1"/>
    </source>
</evidence>
<dbReference type="Pfam" id="PF07714">
    <property type="entry name" value="PK_Tyr_Ser-Thr"/>
    <property type="match status" value="1"/>
</dbReference>
<dbReference type="eggNOG" id="KOG4278">
    <property type="taxonomic scope" value="Eukaryota"/>
</dbReference>
<dbReference type="EMBL" id="GL832970">
    <property type="protein sequence ID" value="EGD74912.1"/>
    <property type="molecule type" value="Genomic_DNA"/>
</dbReference>
<evidence type="ECO:0000259" key="5">
    <source>
        <dbReference type="PROSITE" id="PS01179"/>
    </source>
</evidence>
<sequence>MGGSSSKVKSHIDYGQEIEEFKVKYVGSVPVKAATGNDIATNAVQRLRDLKLKAKPIRLKVTVLGLYLIDAKTKDVVKEVNIKHVTFVAQDPIDDKLVSFFEHDAQARLNTCHTFRVARDAHLIPVAINEAFKALKGEKTEAAADKKGKGARRRSTSKRDALAASTAKQPELDKGELQQSYPGTYLGTVNVSKPKGDEVLEEGRDRVLKIGAKPVPATIKIYAKAFVVEDTKHGGELQHFFIRDVSYAKMTGEHFSYIVHERRLDRMHCSVFTPSAIEEGTPSIRRAIDTAQKALVAELKQKQQEQMAAQIMDGKSPEEVRLFARERAFDIATSFGDAFAAFKEEVAKTGGNPFQPVGEREAPPGALFKKQVHRVDLRPVKAIGAGQFGQVYLAWQTVADGQGEDGGNMVRRAVKMLRGGASNDDKEEFIKEATIMLDLEHDNLVTLIGVAMQQRPWLMVLEFLEYGDLRNVLKGCAAKDITLSYNEQLSFALQIAKGMEHIASLNMVHMDLAARNCLVHHGNLIKVADFGLTRRLPEGSDHWQSQTVMKLPVKWCSIEALDDRIFSQGSDVWAFGVVMWEIASARSRK</sequence>
<dbReference type="GO" id="GO:0043235">
    <property type="term" value="C:receptor complex"/>
    <property type="evidence" value="ECO:0007669"/>
    <property type="project" value="TreeGrafter"/>
</dbReference>
<keyword evidence="7" id="KW-0808">Transferase</keyword>
<feature type="region of interest" description="Disordered" evidence="4">
    <location>
        <begin position="143"/>
        <end position="180"/>
    </location>
</feature>
<dbReference type="Proteomes" id="UP000007799">
    <property type="component" value="Unassembled WGS sequence"/>
</dbReference>
<dbReference type="GO" id="GO:0005524">
    <property type="term" value="F:ATP binding"/>
    <property type="evidence" value="ECO:0007669"/>
    <property type="project" value="UniProtKB-UniRule"/>
</dbReference>
<dbReference type="Gene3D" id="3.30.200.20">
    <property type="entry name" value="Phosphorylase Kinase, domain 1"/>
    <property type="match status" value="1"/>
</dbReference>
<dbReference type="Pfam" id="PF00640">
    <property type="entry name" value="PID"/>
    <property type="match status" value="1"/>
</dbReference>
<evidence type="ECO:0000313" key="8">
    <source>
        <dbReference type="Proteomes" id="UP000007799"/>
    </source>
</evidence>
<dbReference type="OrthoDB" id="4062651at2759"/>
<dbReference type="PRINTS" id="PR00109">
    <property type="entry name" value="TYRKINASE"/>
</dbReference>
<dbReference type="InterPro" id="IPR011993">
    <property type="entry name" value="PH-like_dom_sf"/>
</dbReference>